<sequence>MAPHEGTVHDRHWGHACRSALVHAACLLGVLLLTDAGSGGLDPPRAALWTGLSVLLFGILTPPRVSAGHGWPAARGLLRERRVRTDRLVSVRWVDGVAQRLVLRELSRRVDSETARLLFKISDMK</sequence>
<dbReference type="RefSeq" id="WP_282544400.1">
    <property type="nucleotide sequence ID" value="NZ_JASCIQ010000023.1"/>
</dbReference>
<gene>
    <name evidence="1" type="ORF">QIS96_21990</name>
</gene>
<dbReference type="EMBL" id="JASCIQ010000023">
    <property type="protein sequence ID" value="MDI3406467.1"/>
    <property type="molecule type" value="Genomic_DNA"/>
</dbReference>
<dbReference type="Proteomes" id="UP001223978">
    <property type="component" value="Unassembled WGS sequence"/>
</dbReference>
<proteinExistence type="predicted"/>
<evidence type="ECO:0000313" key="2">
    <source>
        <dbReference type="Proteomes" id="UP001223978"/>
    </source>
</evidence>
<name>A0ABT6SE43_9ACTN</name>
<evidence type="ECO:0000313" key="1">
    <source>
        <dbReference type="EMBL" id="MDI3406467.1"/>
    </source>
</evidence>
<accession>A0ABT6SE43</accession>
<reference evidence="1 2" key="1">
    <citation type="submission" date="2023-05" db="EMBL/GenBank/DDBJ databases">
        <title>Draft genome sequence of Streptomyces sp. B-S-A6 isolated from a cave soil in Thailand.</title>
        <authorList>
            <person name="Chamroensaksri N."/>
            <person name="Muangham S."/>
        </authorList>
    </citation>
    <scope>NUCLEOTIDE SEQUENCE [LARGE SCALE GENOMIC DNA]</scope>
    <source>
        <strain evidence="1 2">B-S-A6</strain>
    </source>
</reference>
<organism evidence="1 2">
    <name type="scientific">Streptomyces cavernicola</name>
    <dbReference type="NCBI Taxonomy" id="3043613"/>
    <lineage>
        <taxon>Bacteria</taxon>
        <taxon>Bacillati</taxon>
        <taxon>Actinomycetota</taxon>
        <taxon>Actinomycetes</taxon>
        <taxon>Kitasatosporales</taxon>
        <taxon>Streptomycetaceae</taxon>
        <taxon>Streptomyces</taxon>
    </lineage>
</organism>
<evidence type="ECO:0008006" key="3">
    <source>
        <dbReference type="Google" id="ProtNLM"/>
    </source>
</evidence>
<protein>
    <recommendedName>
        <fullName evidence="3">PH domain-containing protein</fullName>
    </recommendedName>
</protein>
<keyword evidence="2" id="KW-1185">Reference proteome</keyword>
<comment type="caution">
    <text evidence="1">The sequence shown here is derived from an EMBL/GenBank/DDBJ whole genome shotgun (WGS) entry which is preliminary data.</text>
</comment>